<dbReference type="AlphaFoldDB" id="A0A163JY99"/>
<accession>A0A163JY99</accession>
<proteinExistence type="predicted"/>
<dbReference type="Proteomes" id="UP000078561">
    <property type="component" value="Unassembled WGS sequence"/>
</dbReference>
<sequence>MYMSLDLLQLFGLYNVESSLAKLRIPTPLCAFMHQLDSPYLEDEDSFSPSNKQHFEDSPFHHYRLSPTDLPSGSQGIYLHRVENSYQKDGCGGSKSWSRHPLSTVGPQQDERIQAQNTQPADHPTPIFDSWPRSTPHAENWPQHWSGWKWLHKGLNPLTEQVGHAEVKMSVDIVPPPRGDVWLTPRELLAIALHWILYSYQ</sequence>
<feature type="region of interest" description="Disordered" evidence="1">
    <location>
        <begin position="90"/>
        <end position="109"/>
    </location>
</feature>
<keyword evidence="3" id="KW-1185">Reference proteome</keyword>
<gene>
    <name evidence="2" type="primary">ABSGL_10215.1 scaffold 11814</name>
</gene>
<protein>
    <submittedName>
        <fullName evidence="2">Uncharacterized protein</fullName>
    </submittedName>
</protein>
<organism evidence="2">
    <name type="scientific">Absidia glauca</name>
    <name type="common">Pin mould</name>
    <dbReference type="NCBI Taxonomy" id="4829"/>
    <lineage>
        <taxon>Eukaryota</taxon>
        <taxon>Fungi</taxon>
        <taxon>Fungi incertae sedis</taxon>
        <taxon>Mucoromycota</taxon>
        <taxon>Mucoromycotina</taxon>
        <taxon>Mucoromycetes</taxon>
        <taxon>Mucorales</taxon>
        <taxon>Cunninghamellaceae</taxon>
        <taxon>Absidia</taxon>
    </lineage>
</organism>
<reference evidence="2" key="1">
    <citation type="submission" date="2016-04" db="EMBL/GenBank/DDBJ databases">
        <authorList>
            <person name="Evans L.H."/>
            <person name="Alamgir A."/>
            <person name="Owens N."/>
            <person name="Weber N.D."/>
            <person name="Virtaneva K."/>
            <person name="Barbian K."/>
            <person name="Babar A."/>
            <person name="Rosenke K."/>
        </authorList>
    </citation>
    <scope>NUCLEOTIDE SEQUENCE [LARGE SCALE GENOMIC DNA]</scope>
    <source>
        <strain evidence="2">CBS 101.48</strain>
    </source>
</reference>
<evidence type="ECO:0000313" key="2">
    <source>
        <dbReference type="EMBL" id="SAM04354.1"/>
    </source>
</evidence>
<evidence type="ECO:0000313" key="3">
    <source>
        <dbReference type="Proteomes" id="UP000078561"/>
    </source>
</evidence>
<name>A0A163JY99_ABSGL</name>
<dbReference type="EMBL" id="LT554361">
    <property type="protein sequence ID" value="SAM04354.1"/>
    <property type="molecule type" value="Genomic_DNA"/>
</dbReference>
<dbReference type="InParanoid" id="A0A163JY99"/>
<evidence type="ECO:0000256" key="1">
    <source>
        <dbReference type="SAM" id="MobiDB-lite"/>
    </source>
</evidence>